<evidence type="ECO:0000256" key="2">
    <source>
        <dbReference type="ARBA" id="ARBA00022741"/>
    </source>
</evidence>
<keyword evidence="3" id="KW-0067">ATP-binding</keyword>
<dbReference type="Pfam" id="PF16193">
    <property type="entry name" value="AAA_assoc_2"/>
    <property type="match status" value="1"/>
</dbReference>
<dbReference type="InterPro" id="IPR051314">
    <property type="entry name" value="AAA_ATPase_RarA/MGS1/WRNIP1"/>
</dbReference>
<dbReference type="FunFam" id="3.40.50.300:FF:000345">
    <property type="entry name" value="AAA family ATPase"/>
    <property type="match status" value="1"/>
</dbReference>
<dbReference type="PANTHER" id="PTHR13779">
    <property type="entry name" value="WERNER HELICASE-INTERACTING PROTEIN 1 FAMILY MEMBER"/>
    <property type="match status" value="1"/>
</dbReference>
<dbReference type="Gene3D" id="1.10.3710.10">
    <property type="entry name" value="DNA polymerase III clamp loader subunits, C-terminal domain"/>
    <property type="match status" value="1"/>
</dbReference>
<dbReference type="GO" id="GO:0000731">
    <property type="term" value="P:DNA synthesis involved in DNA repair"/>
    <property type="evidence" value="ECO:0007669"/>
    <property type="project" value="TreeGrafter"/>
</dbReference>
<dbReference type="InterPro" id="IPR032423">
    <property type="entry name" value="AAA_assoc_2"/>
</dbReference>
<evidence type="ECO:0000256" key="3">
    <source>
        <dbReference type="ARBA" id="ARBA00022840"/>
    </source>
</evidence>
<dbReference type="FunFam" id="1.20.272.10:FF:000001">
    <property type="entry name" value="Putative AAA family ATPase"/>
    <property type="match status" value="1"/>
</dbReference>
<organism evidence="5 6">
    <name type="scientific">Saccharothrix syringae</name>
    <name type="common">Nocardiopsis syringae</name>
    <dbReference type="NCBI Taxonomy" id="103733"/>
    <lineage>
        <taxon>Bacteria</taxon>
        <taxon>Bacillati</taxon>
        <taxon>Actinomycetota</taxon>
        <taxon>Actinomycetes</taxon>
        <taxon>Pseudonocardiales</taxon>
        <taxon>Pseudonocardiaceae</taxon>
        <taxon>Saccharothrix</taxon>
    </lineage>
</organism>
<dbReference type="InterPro" id="IPR003959">
    <property type="entry name" value="ATPase_AAA_core"/>
</dbReference>
<keyword evidence="2" id="KW-0547">Nucleotide-binding</keyword>
<dbReference type="OrthoDB" id="9778364at2"/>
<protein>
    <submittedName>
        <fullName evidence="5">Replication-associated recombination protein A</fullName>
    </submittedName>
</protein>
<dbReference type="Gene3D" id="3.40.50.300">
    <property type="entry name" value="P-loop containing nucleotide triphosphate hydrolases"/>
    <property type="match status" value="1"/>
</dbReference>
<evidence type="ECO:0000256" key="1">
    <source>
        <dbReference type="ARBA" id="ARBA00008959"/>
    </source>
</evidence>
<dbReference type="Gene3D" id="1.20.272.10">
    <property type="match status" value="1"/>
</dbReference>
<dbReference type="GO" id="GO:0017116">
    <property type="term" value="F:single-stranded DNA helicase activity"/>
    <property type="evidence" value="ECO:0007669"/>
    <property type="project" value="TreeGrafter"/>
</dbReference>
<keyword evidence="6" id="KW-1185">Reference proteome</keyword>
<dbReference type="InterPro" id="IPR008921">
    <property type="entry name" value="DNA_pol3_clamp-load_cplx_C"/>
</dbReference>
<evidence type="ECO:0000313" key="6">
    <source>
        <dbReference type="Proteomes" id="UP000325787"/>
    </source>
</evidence>
<feature type="domain" description="AAA+ ATPase" evidence="4">
    <location>
        <begin position="61"/>
        <end position="178"/>
    </location>
</feature>
<dbReference type="FunFam" id="1.10.3710.10:FF:000003">
    <property type="entry name" value="ATPase, AAA family protein"/>
    <property type="match status" value="1"/>
</dbReference>
<accession>A0A5Q0H809</accession>
<dbReference type="AlphaFoldDB" id="A0A5Q0H809"/>
<dbReference type="EMBL" id="CP034550">
    <property type="protein sequence ID" value="QFZ22113.1"/>
    <property type="molecule type" value="Genomic_DNA"/>
</dbReference>
<dbReference type="Proteomes" id="UP000325787">
    <property type="component" value="Chromosome"/>
</dbReference>
<proteinExistence type="inferred from homology"/>
<dbReference type="Pfam" id="PF00004">
    <property type="entry name" value="AAA"/>
    <property type="match status" value="1"/>
</dbReference>
<reference evidence="6" key="1">
    <citation type="journal article" date="2021" name="Curr. Microbiol.">
        <title>Complete genome of nocamycin-producing strain Saccharothrix syringae NRRL B-16468 reveals the biosynthetic potential for secondary metabolites.</title>
        <authorList>
            <person name="Mo X."/>
            <person name="Yang S."/>
        </authorList>
    </citation>
    <scope>NUCLEOTIDE SEQUENCE [LARGE SCALE GENOMIC DNA]</scope>
    <source>
        <strain evidence="6">ATCC 51364 / DSM 43886 / JCM 6844 / KCTC 9398 / NBRC 14523 / NRRL B-16468 / INA 2240</strain>
    </source>
</reference>
<sequence length="448" mass="47808">MDEGLFDQGLFGASDEEKQARIAANAPLAVRMRPRTLDEVVGQDHLLGPGAPLRRLVEGSSPASVMLYGPPGTGKTTLATLVSQATGRRFAALSALSAGVKEVRAVIDEARRRLVRSGESTVLFIDEVHRFSKTQQDALLGAVEDRIVLLVAATTENPFFSVVSPLLSRSLVLQLRPLTDDAVRALVRRAVADERGLGGAITVEPDAEDHLVRLAGGDARRALTALEAAADAVGEGGALDLATLEATVDKAAVRYDRQGDQHYDVTSAFIKSIRGSDVDAALHYLARMIEAGEDPRFIARRLVIHASEDVGMADPTALQVCVAAAQAVQLIGLPECALNLAQATIHLATAPKSNAVTTAINEAMADVRRGAIGTVPAHLRDGHYAGAAKLGNAQGYRYPHDVPEGVLTQQYPPDELVGRDYYEPTGRGAERVVAERLPRLRRVVRGQE</sequence>
<dbReference type="InterPro" id="IPR003593">
    <property type="entry name" value="AAA+_ATPase"/>
</dbReference>
<dbReference type="KEGG" id="ssyi:EKG83_36095"/>
<dbReference type="GO" id="GO:0016887">
    <property type="term" value="F:ATP hydrolysis activity"/>
    <property type="evidence" value="ECO:0007669"/>
    <property type="project" value="InterPro"/>
</dbReference>
<dbReference type="GO" id="GO:0008047">
    <property type="term" value="F:enzyme activator activity"/>
    <property type="evidence" value="ECO:0007669"/>
    <property type="project" value="TreeGrafter"/>
</dbReference>
<dbReference type="PANTHER" id="PTHR13779:SF7">
    <property type="entry name" value="ATPASE WRNIP1"/>
    <property type="match status" value="1"/>
</dbReference>
<evidence type="ECO:0000259" key="4">
    <source>
        <dbReference type="SMART" id="SM00382"/>
    </source>
</evidence>
<evidence type="ECO:0000313" key="5">
    <source>
        <dbReference type="EMBL" id="QFZ22113.1"/>
    </source>
</evidence>
<comment type="similarity">
    <text evidence="1">Belongs to the AAA ATPase family. RarA/MGS1/WRNIP1 subfamily.</text>
</comment>
<dbReference type="SUPFAM" id="SSF48019">
    <property type="entry name" value="post-AAA+ oligomerization domain-like"/>
    <property type="match status" value="1"/>
</dbReference>
<name>A0A5Q0H809_SACSY</name>
<dbReference type="CDD" id="cd18139">
    <property type="entry name" value="HLD_clamp_RarA"/>
    <property type="match status" value="1"/>
</dbReference>
<dbReference type="CDD" id="cd00009">
    <property type="entry name" value="AAA"/>
    <property type="match status" value="1"/>
</dbReference>
<dbReference type="Pfam" id="PF12002">
    <property type="entry name" value="MgsA_C"/>
    <property type="match status" value="1"/>
</dbReference>
<dbReference type="SUPFAM" id="SSF52540">
    <property type="entry name" value="P-loop containing nucleoside triphosphate hydrolases"/>
    <property type="match status" value="1"/>
</dbReference>
<dbReference type="Gene3D" id="1.10.8.60">
    <property type="match status" value="1"/>
</dbReference>
<dbReference type="InterPro" id="IPR027417">
    <property type="entry name" value="P-loop_NTPase"/>
</dbReference>
<dbReference type="GO" id="GO:0005524">
    <property type="term" value="F:ATP binding"/>
    <property type="evidence" value="ECO:0007669"/>
    <property type="project" value="UniProtKB-KW"/>
</dbReference>
<dbReference type="GO" id="GO:0006261">
    <property type="term" value="P:DNA-templated DNA replication"/>
    <property type="evidence" value="ECO:0007669"/>
    <property type="project" value="TreeGrafter"/>
</dbReference>
<dbReference type="SMART" id="SM00382">
    <property type="entry name" value="AAA"/>
    <property type="match status" value="1"/>
</dbReference>
<gene>
    <name evidence="5" type="ORF">EKG83_36095</name>
</gene>
<dbReference type="GO" id="GO:0003677">
    <property type="term" value="F:DNA binding"/>
    <property type="evidence" value="ECO:0007669"/>
    <property type="project" value="InterPro"/>
</dbReference>
<dbReference type="RefSeq" id="WP_033427862.1">
    <property type="nucleotide sequence ID" value="NZ_CP034550.1"/>
</dbReference>
<dbReference type="InterPro" id="IPR021886">
    <property type="entry name" value="MgsA_C"/>
</dbReference>